<proteinExistence type="predicted"/>
<dbReference type="VEuPathDB" id="FungiDB:CC1G_11528"/>
<protein>
    <recommendedName>
        <fullName evidence="4">G-protein coupled receptors family 2 profile 2 domain-containing protein</fullName>
    </recommendedName>
</protein>
<name>A8NHD7_COPC7</name>
<keyword evidence="3" id="KW-1185">Reference proteome</keyword>
<dbReference type="RefSeq" id="XP_001833743.2">
    <property type="nucleotide sequence ID" value="XM_001833691.2"/>
</dbReference>
<feature type="transmembrane region" description="Helical" evidence="1">
    <location>
        <begin position="133"/>
        <end position="156"/>
    </location>
</feature>
<dbReference type="OrthoDB" id="3259067at2759"/>
<dbReference type="GeneID" id="6010243"/>
<dbReference type="InParanoid" id="A8NHD7"/>
<sequence>MKWPDDIPAKLGQVAQVMGVINDASGRSSHLVHAWFLQTQALARFKAGLWTWPGSSANPRFAPGGCAPRTPSDDETGLVLSIGDYGSQQLACPHPPTANLSHWPHRDDWVVGGSLCSTFKFSRVSKVMSVNGGLLAAFFTLHGVAAWGGLILLVTAVVARSAVRRQNAWYNFIFSWVFLSTSFSLLLFGHKRDPEPPFSLCLAQAVMRYGALPLVSGTTVALVTQVYFNIRNWVSNSTPGEVQKHVIWMLLLAPWIVAVVVSSACVAVGLSNPDRVRREGFYCIIQVGAVFRAVNIFVAALMLPTVVLNATTLYYLRGNWHLLRGSVLRVLVFSISSVVAMVMGLIFATSSGSPLRGFDVVTAGVAASAILIFATQGVCRLLLAAGGNINRFHRGVTGSLGRLDVLETE</sequence>
<organism evidence="2 3">
    <name type="scientific">Coprinopsis cinerea (strain Okayama-7 / 130 / ATCC MYA-4618 / FGSC 9003)</name>
    <name type="common">Inky cap fungus</name>
    <name type="synonym">Hormographiella aspergillata</name>
    <dbReference type="NCBI Taxonomy" id="240176"/>
    <lineage>
        <taxon>Eukaryota</taxon>
        <taxon>Fungi</taxon>
        <taxon>Dikarya</taxon>
        <taxon>Basidiomycota</taxon>
        <taxon>Agaricomycotina</taxon>
        <taxon>Agaricomycetes</taxon>
        <taxon>Agaricomycetidae</taxon>
        <taxon>Agaricales</taxon>
        <taxon>Agaricineae</taxon>
        <taxon>Psathyrellaceae</taxon>
        <taxon>Coprinopsis</taxon>
    </lineage>
</organism>
<feature type="transmembrane region" description="Helical" evidence="1">
    <location>
        <begin position="282"/>
        <end position="307"/>
    </location>
</feature>
<evidence type="ECO:0000313" key="2">
    <source>
        <dbReference type="EMBL" id="EAU88105.2"/>
    </source>
</evidence>
<feature type="transmembrane region" description="Helical" evidence="1">
    <location>
        <begin position="168"/>
        <end position="188"/>
    </location>
</feature>
<dbReference type="HOGENOM" id="CLU_672715_0_0_1"/>
<dbReference type="eggNOG" id="ENOG502ST3A">
    <property type="taxonomic scope" value="Eukaryota"/>
</dbReference>
<dbReference type="AlphaFoldDB" id="A8NHD7"/>
<feature type="transmembrane region" description="Helical" evidence="1">
    <location>
        <begin position="248"/>
        <end position="270"/>
    </location>
</feature>
<dbReference type="KEGG" id="cci:CC1G_11528"/>
<dbReference type="STRING" id="240176.A8NHD7"/>
<accession>A8NHD7</accession>
<evidence type="ECO:0000313" key="3">
    <source>
        <dbReference type="Proteomes" id="UP000001861"/>
    </source>
</evidence>
<feature type="transmembrane region" description="Helical" evidence="1">
    <location>
        <begin position="327"/>
        <end position="348"/>
    </location>
</feature>
<reference evidence="2 3" key="1">
    <citation type="journal article" date="2010" name="Proc. Natl. Acad. Sci. U.S.A.">
        <title>Insights into evolution of multicellular fungi from the assembled chromosomes of the mushroom Coprinopsis cinerea (Coprinus cinereus).</title>
        <authorList>
            <person name="Stajich J.E."/>
            <person name="Wilke S.K."/>
            <person name="Ahren D."/>
            <person name="Au C.H."/>
            <person name="Birren B.W."/>
            <person name="Borodovsky M."/>
            <person name="Burns C."/>
            <person name="Canback B."/>
            <person name="Casselton L.A."/>
            <person name="Cheng C.K."/>
            <person name="Deng J."/>
            <person name="Dietrich F.S."/>
            <person name="Fargo D.C."/>
            <person name="Farman M.L."/>
            <person name="Gathman A.C."/>
            <person name="Goldberg J."/>
            <person name="Guigo R."/>
            <person name="Hoegger P.J."/>
            <person name="Hooker J.B."/>
            <person name="Huggins A."/>
            <person name="James T.Y."/>
            <person name="Kamada T."/>
            <person name="Kilaru S."/>
            <person name="Kodira C."/>
            <person name="Kues U."/>
            <person name="Kupfer D."/>
            <person name="Kwan H.S."/>
            <person name="Lomsadze A."/>
            <person name="Li W."/>
            <person name="Lilly W.W."/>
            <person name="Ma L.J."/>
            <person name="Mackey A.J."/>
            <person name="Manning G."/>
            <person name="Martin F."/>
            <person name="Muraguchi H."/>
            <person name="Natvig D.O."/>
            <person name="Palmerini H."/>
            <person name="Ramesh M.A."/>
            <person name="Rehmeyer C.J."/>
            <person name="Roe B.A."/>
            <person name="Shenoy N."/>
            <person name="Stanke M."/>
            <person name="Ter-Hovhannisyan V."/>
            <person name="Tunlid A."/>
            <person name="Velagapudi R."/>
            <person name="Vision T.J."/>
            <person name="Zeng Q."/>
            <person name="Zolan M.E."/>
            <person name="Pukkila P.J."/>
        </authorList>
    </citation>
    <scope>NUCLEOTIDE SEQUENCE [LARGE SCALE GENOMIC DNA]</scope>
    <source>
        <strain evidence="3">Okayama-7 / 130 / ATCC MYA-4618 / FGSC 9003</strain>
    </source>
</reference>
<keyword evidence="1" id="KW-0812">Transmembrane</keyword>
<evidence type="ECO:0000256" key="1">
    <source>
        <dbReference type="SAM" id="Phobius"/>
    </source>
</evidence>
<keyword evidence="1" id="KW-1133">Transmembrane helix</keyword>
<dbReference type="EMBL" id="AACS02000002">
    <property type="protein sequence ID" value="EAU88105.2"/>
    <property type="molecule type" value="Genomic_DNA"/>
</dbReference>
<keyword evidence="1" id="KW-0472">Membrane</keyword>
<comment type="caution">
    <text evidence="2">The sequence shown here is derived from an EMBL/GenBank/DDBJ whole genome shotgun (WGS) entry which is preliminary data.</text>
</comment>
<evidence type="ECO:0008006" key="4">
    <source>
        <dbReference type="Google" id="ProtNLM"/>
    </source>
</evidence>
<dbReference type="Proteomes" id="UP000001861">
    <property type="component" value="Unassembled WGS sequence"/>
</dbReference>
<feature type="transmembrane region" description="Helical" evidence="1">
    <location>
        <begin position="360"/>
        <end position="383"/>
    </location>
</feature>
<gene>
    <name evidence="2" type="ORF">CC1G_11528</name>
</gene>
<feature type="transmembrane region" description="Helical" evidence="1">
    <location>
        <begin position="209"/>
        <end position="228"/>
    </location>
</feature>